<comment type="caution">
    <text evidence="2">The sequence shown here is derived from an EMBL/GenBank/DDBJ whole genome shotgun (WGS) entry which is preliminary data.</text>
</comment>
<organism evidence="2 3">
    <name type="scientific">Erythroxylum novogranatense</name>
    <dbReference type="NCBI Taxonomy" id="1862640"/>
    <lineage>
        <taxon>Eukaryota</taxon>
        <taxon>Viridiplantae</taxon>
        <taxon>Streptophyta</taxon>
        <taxon>Embryophyta</taxon>
        <taxon>Tracheophyta</taxon>
        <taxon>Spermatophyta</taxon>
        <taxon>Magnoliopsida</taxon>
        <taxon>eudicotyledons</taxon>
        <taxon>Gunneridae</taxon>
        <taxon>Pentapetalae</taxon>
        <taxon>rosids</taxon>
        <taxon>fabids</taxon>
        <taxon>Malpighiales</taxon>
        <taxon>Erythroxylaceae</taxon>
        <taxon>Erythroxylum</taxon>
    </lineage>
</organism>
<dbReference type="PANTHER" id="PTHR34956:SF1">
    <property type="entry name" value="DUF4005 DOMAIN-CONTAINING PROTEIN"/>
    <property type="match status" value="1"/>
</dbReference>
<evidence type="ECO:0000313" key="3">
    <source>
        <dbReference type="Proteomes" id="UP001159364"/>
    </source>
</evidence>
<dbReference type="PANTHER" id="PTHR34956">
    <property type="entry name" value="OS05G0397300 PROTEIN"/>
    <property type="match status" value="1"/>
</dbReference>
<evidence type="ECO:0000313" key="2">
    <source>
        <dbReference type="EMBL" id="KAJ8774705.1"/>
    </source>
</evidence>
<protein>
    <submittedName>
        <fullName evidence="2">Uncharacterized protein</fullName>
    </submittedName>
</protein>
<feature type="compositionally biased region" description="Basic residues" evidence="1">
    <location>
        <begin position="117"/>
        <end position="129"/>
    </location>
</feature>
<accession>A0AAV8U9R7</accession>
<feature type="region of interest" description="Disordered" evidence="1">
    <location>
        <begin position="117"/>
        <end position="143"/>
    </location>
</feature>
<dbReference type="EMBL" id="JAIWQS010000001">
    <property type="protein sequence ID" value="KAJ8774705.1"/>
    <property type="molecule type" value="Genomic_DNA"/>
</dbReference>
<sequence length="143" mass="15967">MDMNNKNSLELEAIYEEDAYYADLTRQILLLTADDDGDGNGDFLESKHSDSLITSKTGHSSNLITCSSSSALEPASFFSSWQTQEVDSVPTWLLDLWRKSNGTGVFIPQIVKSRRRYKPAARQKKKKRTASGETSLKAHMTST</sequence>
<evidence type="ECO:0000256" key="1">
    <source>
        <dbReference type="SAM" id="MobiDB-lite"/>
    </source>
</evidence>
<name>A0AAV8U9R7_9ROSI</name>
<proteinExistence type="predicted"/>
<keyword evidence="3" id="KW-1185">Reference proteome</keyword>
<dbReference type="AlphaFoldDB" id="A0AAV8U9R7"/>
<reference evidence="2 3" key="1">
    <citation type="submission" date="2021-09" db="EMBL/GenBank/DDBJ databases">
        <title>Genomic insights and catalytic innovation underlie evolution of tropane alkaloids biosynthesis.</title>
        <authorList>
            <person name="Wang Y.-J."/>
            <person name="Tian T."/>
            <person name="Huang J.-P."/>
            <person name="Huang S.-X."/>
        </authorList>
    </citation>
    <scope>NUCLEOTIDE SEQUENCE [LARGE SCALE GENOMIC DNA]</scope>
    <source>
        <strain evidence="2">KIB-2018</strain>
        <tissue evidence="2">Leaf</tissue>
    </source>
</reference>
<gene>
    <name evidence="2" type="ORF">K2173_017151</name>
</gene>
<dbReference type="Proteomes" id="UP001159364">
    <property type="component" value="Linkage Group LG01"/>
</dbReference>